<comment type="caution">
    <text evidence="1">The sequence shown here is derived from an EMBL/GenBank/DDBJ whole genome shotgun (WGS) entry which is preliminary data.</text>
</comment>
<name>A0A177KZE2_9BACI</name>
<dbReference type="Proteomes" id="UP000077271">
    <property type="component" value="Unassembled WGS sequence"/>
</dbReference>
<gene>
    <name evidence="1" type="ORF">AWH48_02520</name>
</gene>
<sequence>MALLKNGVDKNLVICMQNLIMHNWDVLLIKKATLGYPRKEQKASGNVAMALFYMRSGMKEYSGDISSSFKAYSKISKLEDKGAKEGFVLLNEGHDLMIHGNLKYH</sequence>
<organism evidence="1 2">
    <name type="scientific">Domibacillus aminovorans</name>
    <dbReference type="NCBI Taxonomy" id="29332"/>
    <lineage>
        <taxon>Bacteria</taxon>
        <taxon>Bacillati</taxon>
        <taxon>Bacillota</taxon>
        <taxon>Bacilli</taxon>
        <taxon>Bacillales</taxon>
        <taxon>Bacillaceae</taxon>
        <taxon>Domibacillus</taxon>
    </lineage>
</organism>
<reference evidence="1 2" key="1">
    <citation type="submission" date="2016-01" db="EMBL/GenBank/DDBJ databases">
        <title>Investigation of taxonomic status of Bacillus aminovorans.</title>
        <authorList>
            <person name="Verma A."/>
            <person name="Pal Y."/>
            <person name="Krishnamurthi S."/>
        </authorList>
    </citation>
    <scope>NUCLEOTIDE SEQUENCE [LARGE SCALE GENOMIC DNA]</scope>
    <source>
        <strain evidence="1 2">DSM 4337</strain>
    </source>
</reference>
<dbReference type="EMBL" id="LQWZ01000012">
    <property type="protein sequence ID" value="OAH57901.1"/>
    <property type="molecule type" value="Genomic_DNA"/>
</dbReference>
<accession>A0A177KZE2</accession>
<evidence type="ECO:0000313" key="1">
    <source>
        <dbReference type="EMBL" id="OAH57901.1"/>
    </source>
</evidence>
<proteinExistence type="predicted"/>
<protein>
    <submittedName>
        <fullName evidence="1">Uncharacterized protein</fullName>
    </submittedName>
</protein>
<evidence type="ECO:0000313" key="2">
    <source>
        <dbReference type="Proteomes" id="UP000077271"/>
    </source>
</evidence>
<dbReference type="AlphaFoldDB" id="A0A177KZE2"/>